<feature type="transmembrane region" description="Helical" evidence="11">
    <location>
        <begin position="140"/>
        <end position="159"/>
    </location>
</feature>
<evidence type="ECO:0000256" key="9">
    <source>
        <dbReference type="ARBA" id="ARBA00023055"/>
    </source>
</evidence>
<dbReference type="PROSITE" id="PS50929">
    <property type="entry name" value="ABC_TM1F"/>
    <property type="match status" value="1"/>
</dbReference>
<proteinExistence type="predicted"/>
<evidence type="ECO:0000259" key="12">
    <source>
        <dbReference type="PROSITE" id="PS50893"/>
    </source>
</evidence>
<dbReference type="InterPro" id="IPR036640">
    <property type="entry name" value="ABC1_TM_sf"/>
</dbReference>
<dbReference type="AlphaFoldDB" id="A0A0A2WLY5"/>
<keyword evidence="10 11" id="KW-0472">Membrane</keyword>
<dbReference type="GO" id="GO:0005886">
    <property type="term" value="C:plasma membrane"/>
    <property type="evidence" value="ECO:0007669"/>
    <property type="project" value="UniProtKB-SubCell"/>
</dbReference>
<dbReference type="PROSITE" id="PS00211">
    <property type="entry name" value="ABC_TRANSPORTER_1"/>
    <property type="match status" value="1"/>
</dbReference>
<feature type="domain" description="ABC transporter" evidence="12">
    <location>
        <begin position="340"/>
        <end position="576"/>
    </location>
</feature>
<dbReference type="FunFam" id="3.40.50.300:FF:000221">
    <property type="entry name" value="Multidrug ABC transporter ATP-binding protein"/>
    <property type="match status" value="1"/>
</dbReference>
<feature type="transmembrane region" description="Helical" evidence="11">
    <location>
        <begin position="165"/>
        <end position="183"/>
    </location>
</feature>
<dbReference type="GO" id="GO:0015421">
    <property type="term" value="F:ABC-type oligopeptide transporter activity"/>
    <property type="evidence" value="ECO:0007669"/>
    <property type="project" value="TreeGrafter"/>
</dbReference>
<keyword evidence="4 11" id="KW-0812">Transmembrane</keyword>
<dbReference type="PANTHER" id="PTHR43394">
    <property type="entry name" value="ATP-DEPENDENT PERMEASE MDL1, MITOCHONDRIAL"/>
    <property type="match status" value="1"/>
</dbReference>
<dbReference type="STRING" id="1300345.LF41_2936"/>
<reference evidence="14 15" key="1">
    <citation type="submission" date="2014-09" db="EMBL/GenBank/DDBJ databases">
        <title>Genome sequences of Lysobacter dokdonensis DS-58.</title>
        <authorList>
            <person name="Kim J.F."/>
            <person name="Kwak M.-J."/>
        </authorList>
    </citation>
    <scope>NUCLEOTIDE SEQUENCE [LARGE SCALE GENOMIC DNA]</scope>
    <source>
        <strain evidence="14 15">DS-58</strain>
    </source>
</reference>
<keyword evidence="6 14" id="KW-0067">ATP-binding</keyword>
<evidence type="ECO:0000256" key="2">
    <source>
        <dbReference type="ARBA" id="ARBA00022448"/>
    </source>
</evidence>
<evidence type="ECO:0000256" key="7">
    <source>
        <dbReference type="ARBA" id="ARBA00022967"/>
    </source>
</evidence>
<gene>
    <name evidence="14" type="ORF">LF41_2936</name>
</gene>
<evidence type="ECO:0000259" key="13">
    <source>
        <dbReference type="PROSITE" id="PS50929"/>
    </source>
</evidence>
<dbReference type="SUPFAM" id="SSF52540">
    <property type="entry name" value="P-loop containing nucleoside triphosphate hydrolases"/>
    <property type="match status" value="1"/>
</dbReference>
<dbReference type="InterPro" id="IPR011917">
    <property type="entry name" value="ABC_transpr_lipidA"/>
</dbReference>
<dbReference type="SMART" id="SM00382">
    <property type="entry name" value="AAA"/>
    <property type="match status" value="1"/>
</dbReference>
<dbReference type="InterPro" id="IPR003439">
    <property type="entry name" value="ABC_transporter-like_ATP-bd"/>
</dbReference>
<dbReference type="InterPro" id="IPR011527">
    <property type="entry name" value="ABC1_TM_dom"/>
</dbReference>
<dbReference type="RefSeq" id="WP_036168190.1">
    <property type="nucleotide sequence ID" value="NZ_JRKJ01000008.1"/>
</dbReference>
<keyword evidence="8 11" id="KW-1133">Transmembrane helix</keyword>
<feature type="transmembrane region" description="Helical" evidence="11">
    <location>
        <begin position="249"/>
        <end position="269"/>
    </location>
</feature>
<dbReference type="Pfam" id="PF00664">
    <property type="entry name" value="ABC_membrane"/>
    <property type="match status" value="1"/>
</dbReference>
<dbReference type="Gene3D" id="1.20.1560.10">
    <property type="entry name" value="ABC transporter type 1, transmembrane domain"/>
    <property type="match status" value="1"/>
</dbReference>
<feature type="transmembrane region" description="Helical" evidence="11">
    <location>
        <begin position="64"/>
        <end position="82"/>
    </location>
</feature>
<comment type="caution">
    <text evidence="14">The sequence shown here is derived from an EMBL/GenBank/DDBJ whole genome shotgun (WGS) entry which is preliminary data.</text>
</comment>
<dbReference type="GO" id="GO:0005524">
    <property type="term" value="F:ATP binding"/>
    <property type="evidence" value="ECO:0007669"/>
    <property type="project" value="UniProtKB-KW"/>
</dbReference>
<keyword evidence="3" id="KW-1003">Cell membrane</keyword>
<evidence type="ECO:0000256" key="10">
    <source>
        <dbReference type="ARBA" id="ARBA00023136"/>
    </source>
</evidence>
<keyword evidence="7" id="KW-1278">Translocase</keyword>
<dbReference type="PROSITE" id="PS50893">
    <property type="entry name" value="ABC_TRANSPORTER_2"/>
    <property type="match status" value="1"/>
</dbReference>
<dbReference type="eggNOG" id="COG1132">
    <property type="taxonomic scope" value="Bacteria"/>
</dbReference>
<dbReference type="EMBL" id="JRKJ01000008">
    <property type="protein sequence ID" value="KGQ19290.1"/>
    <property type="molecule type" value="Genomic_DNA"/>
</dbReference>
<evidence type="ECO:0000313" key="14">
    <source>
        <dbReference type="EMBL" id="KGQ19290.1"/>
    </source>
</evidence>
<name>A0A0A2WLY5_9GAMM</name>
<evidence type="ECO:0000256" key="4">
    <source>
        <dbReference type="ARBA" id="ARBA00022692"/>
    </source>
</evidence>
<dbReference type="InterPro" id="IPR039421">
    <property type="entry name" value="Type_1_exporter"/>
</dbReference>
<evidence type="ECO:0000256" key="11">
    <source>
        <dbReference type="SAM" id="Phobius"/>
    </source>
</evidence>
<dbReference type="InterPro" id="IPR003593">
    <property type="entry name" value="AAA+_ATPase"/>
</dbReference>
<dbReference type="InterPro" id="IPR027417">
    <property type="entry name" value="P-loop_NTPase"/>
</dbReference>
<dbReference type="NCBIfam" id="TIGR02203">
    <property type="entry name" value="MsbA_lipidA"/>
    <property type="match status" value="1"/>
</dbReference>
<keyword evidence="9" id="KW-0445">Lipid transport</keyword>
<keyword evidence="15" id="KW-1185">Reference proteome</keyword>
<dbReference type="GO" id="GO:0016887">
    <property type="term" value="F:ATP hydrolysis activity"/>
    <property type="evidence" value="ECO:0007669"/>
    <property type="project" value="InterPro"/>
</dbReference>
<dbReference type="CDD" id="cd18552">
    <property type="entry name" value="ABC_6TM_MsbA_like"/>
    <property type="match status" value="1"/>
</dbReference>
<dbReference type="InterPro" id="IPR017871">
    <property type="entry name" value="ABC_transporter-like_CS"/>
</dbReference>
<evidence type="ECO:0000313" key="15">
    <source>
        <dbReference type="Proteomes" id="UP000030518"/>
    </source>
</evidence>
<dbReference type="GO" id="GO:0034040">
    <property type="term" value="F:ATPase-coupled lipid transmembrane transporter activity"/>
    <property type="evidence" value="ECO:0007669"/>
    <property type="project" value="InterPro"/>
</dbReference>
<evidence type="ECO:0000256" key="3">
    <source>
        <dbReference type="ARBA" id="ARBA00022475"/>
    </source>
</evidence>
<evidence type="ECO:0000256" key="1">
    <source>
        <dbReference type="ARBA" id="ARBA00004651"/>
    </source>
</evidence>
<sequence length="585" mass="63868">MTEPSTATPAQTYRRLLGFAKPYRGWLAGAALVMGLEALTSYGITRLLKPIVDGLADPKTFAMWLPAALIGLFIARGLFGLAGDYTMARSGRGVARDLRLMLMRKYFRLPGDRFDAEPVASMLTRLGGDTEQVAQAAVDALKVMISASLMTVAMMWAMLSTSWRVTIALLLLAPFLIWAMNTVGGRYRRINHRILENAADMLQSADQALHGHQEVKIYGAQDSEIGRYAEQTQKNLRLALKVEVTRGSISFFVQVLGAIGMAVLLFLAAREAAAGRLTAGDFTVLMTAMVGIIPPLRQLTGVQAMLQRGVNSADRLFSVMDAPDERDTGTIPLQRAKGELEFRNVTARYANQNRPAIDDISFVAKPGTVTAIVGRSGSGKTTLIKLIPRFYEPESGQVLLDGHPISDYPLADLRRQVAMVSQRVILFDASVGNNVAYGEMEGADSDRLAAAVRGANAMEFVERLPNGMDTRIGEHGGRLSGGQRQRLAIARAMLKDAPLLILDEATAALDNESERLVQDALEHLMPDRTTIVIAHRLSTIEHADQVLVLDEGRLVERGTHAELIAQGGVYAHLHRMQFREQPAEG</sequence>
<protein>
    <submittedName>
        <fullName evidence="14">Lipid A export ATP-binding/permease protein MsbA</fullName>
    </submittedName>
</protein>
<organism evidence="14 15">
    <name type="scientific">Lysobacter dokdonensis DS-58</name>
    <dbReference type="NCBI Taxonomy" id="1300345"/>
    <lineage>
        <taxon>Bacteria</taxon>
        <taxon>Pseudomonadati</taxon>
        <taxon>Pseudomonadota</taxon>
        <taxon>Gammaproteobacteria</taxon>
        <taxon>Lysobacterales</taxon>
        <taxon>Lysobacteraceae</taxon>
        <taxon>Noviluteimonas</taxon>
    </lineage>
</organism>
<evidence type="ECO:0000256" key="5">
    <source>
        <dbReference type="ARBA" id="ARBA00022741"/>
    </source>
</evidence>
<comment type="subcellular location">
    <subcellularLocation>
        <location evidence="1">Cell membrane</location>
        <topology evidence="1">Multi-pass membrane protein</topology>
    </subcellularLocation>
</comment>
<feature type="transmembrane region" description="Helical" evidence="11">
    <location>
        <begin position="23"/>
        <end position="44"/>
    </location>
</feature>
<keyword evidence="2" id="KW-0813">Transport</keyword>
<keyword evidence="5" id="KW-0547">Nucleotide-binding</keyword>
<dbReference type="Proteomes" id="UP000030518">
    <property type="component" value="Unassembled WGS sequence"/>
</dbReference>
<accession>A0A0A2WLY5</accession>
<dbReference type="OrthoDB" id="9806127at2"/>
<evidence type="ECO:0000256" key="6">
    <source>
        <dbReference type="ARBA" id="ARBA00022840"/>
    </source>
</evidence>
<dbReference type="Pfam" id="PF00005">
    <property type="entry name" value="ABC_tran"/>
    <property type="match status" value="1"/>
</dbReference>
<dbReference type="Gene3D" id="3.40.50.300">
    <property type="entry name" value="P-loop containing nucleotide triphosphate hydrolases"/>
    <property type="match status" value="1"/>
</dbReference>
<feature type="domain" description="ABC transmembrane type-1" evidence="13">
    <location>
        <begin position="28"/>
        <end position="308"/>
    </location>
</feature>
<dbReference type="PATRIC" id="fig|1300345.3.peg.1484"/>
<evidence type="ECO:0000256" key="8">
    <source>
        <dbReference type="ARBA" id="ARBA00022989"/>
    </source>
</evidence>
<dbReference type="SUPFAM" id="SSF90123">
    <property type="entry name" value="ABC transporter transmembrane region"/>
    <property type="match status" value="1"/>
</dbReference>
<dbReference type="PANTHER" id="PTHR43394:SF1">
    <property type="entry name" value="ATP-BINDING CASSETTE SUB-FAMILY B MEMBER 10, MITOCHONDRIAL"/>
    <property type="match status" value="1"/>
</dbReference>